<comment type="subcellular location">
    <subcellularLocation>
        <location evidence="1">Cell membrane</location>
        <topology evidence="1">Multi-pass membrane protein</topology>
    </subcellularLocation>
</comment>
<comment type="caution">
    <text evidence="10">The sequence shown here is derived from an EMBL/GenBank/DDBJ whole genome shotgun (WGS) entry which is preliminary data.</text>
</comment>
<dbReference type="GO" id="GO:0005886">
    <property type="term" value="C:plasma membrane"/>
    <property type="evidence" value="ECO:0007669"/>
    <property type="project" value="UniProtKB-SubCell"/>
</dbReference>
<evidence type="ECO:0000256" key="1">
    <source>
        <dbReference type="ARBA" id="ARBA00004651"/>
    </source>
</evidence>
<dbReference type="Proteomes" id="UP000746751">
    <property type="component" value="Unassembled WGS sequence"/>
</dbReference>
<dbReference type="PANTHER" id="PTHR32502">
    <property type="entry name" value="N-ACETYLGALACTOSAMINE PERMEASE II COMPONENT-RELATED"/>
    <property type="match status" value="1"/>
</dbReference>
<gene>
    <name evidence="10" type="ORF">K8U80_09735</name>
</gene>
<dbReference type="PROSITE" id="PS51108">
    <property type="entry name" value="PTS_EIID"/>
    <property type="match status" value="1"/>
</dbReference>
<keyword evidence="6 9" id="KW-0812">Transmembrane</keyword>
<evidence type="ECO:0000256" key="8">
    <source>
        <dbReference type="ARBA" id="ARBA00023136"/>
    </source>
</evidence>
<dbReference type="AlphaFoldDB" id="A0A921IS20"/>
<evidence type="ECO:0000256" key="9">
    <source>
        <dbReference type="SAM" id="Phobius"/>
    </source>
</evidence>
<dbReference type="EMBL" id="DYVF01000058">
    <property type="protein sequence ID" value="HJG31654.1"/>
    <property type="molecule type" value="Genomic_DNA"/>
</dbReference>
<reference evidence="10" key="2">
    <citation type="submission" date="2021-09" db="EMBL/GenBank/DDBJ databases">
        <authorList>
            <person name="Gilroy R."/>
        </authorList>
    </citation>
    <scope>NUCLEOTIDE SEQUENCE</scope>
    <source>
        <strain evidence="10">ChiGjej2B2-7701</strain>
    </source>
</reference>
<evidence type="ECO:0000256" key="3">
    <source>
        <dbReference type="ARBA" id="ARBA00022475"/>
    </source>
</evidence>
<dbReference type="InterPro" id="IPR004704">
    <property type="entry name" value="PTS_IID_man"/>
</dbReference>
<evidence type="ECO:0000256" key="7">
    <source>
        <dbReference type="ARBA" id="ARBA00022989"/>
    </source>
</evidence>
<evidence type="ECO:0000256" key="2">
    <source>
        <dbReference type="ARBA" id="ARBA00022448"/>
    </source>
</evidence>
<dbReference type="Pfam" id="PF03613">
    <property type="entry name" value="EIID-AGA"/>
    <property type="match status" value="1"/>
</dbReference>
<evidence type="ECO:0000313" key="11">
    <source>
        <dbReference type="Proteomes" id="UP000746751"/>
    </source>
</evidence>
<keyword evidence="3" id="KW-1003">Cell membrane</keyword>
<dbReference type="PANTHER" id="PTHR32502:SF5">
    <property type="entry name" value="N-ACETYLGALACTOSAMINE PERMEASE IID COMPONENT-RELATED"/>
    <property type="match status" value="1"/>
</dbReference>
<feature type="transmembrane region" description="Helical" evidence="9">
    <location>
        <begin position="321"/>
        <end position="339"/>
    </location>
</feature>
<proteinExistence type="predicted"/>
<reference evidence="10" key="1">
    <citation type="journal article" date="2021" name="PeerJ">
        <title>Extensive microbial diversity within the chicken gut microbiome revealed by metagenomics and culture.</title>
        <authorList>
            <person name="Gilroy R."/>
            <person name="Ravi A."/>
            <person name="Getino M."/>
            <person name="Pursley I."/>
            <person name="Horton D.L."/>
            <person name="Alikhan N.F."/>
            <person name="Baker D."/>
            <person name="Gharbi K."/>
            <person name="Hall N."/>
            <person name="Watson M."/>
            <person name="Adriaenssens E.M."/>
            <person name="Foster-Nyarko E."/>
            <person name="Jarju S."/>
            <person name="Secka A."/>
            <person name="Antonio M."/>
            <person name="Oren A."/>
            <person name="Chaudhuri R.R."/>
            <person name="La Ragione R."/>
            <person name="Hildebrand F."/>
            <person name="Pallen M.J."/>
        </authorList>
    </citation>
    <scope>NUCLEOTIDE SEQUENCE</scope>
    <source>
        <strain evidence="10">ChiGjej2B2-7701</strain>
    </source>
</reference>
<evidence type="ECO:0000256" key="4">
    <source>
        <dbReference type="ARBA" id="ARBA00022597"/>
    </source>
</evidence>
<feature type="transmembrane region" description="Helical" evidence="9">
    <location>
        <begin position="296"/>
        <end position="314"/>
    </location>
</feature>
<keyword evidence="2" id="KW-0813">Transport</keyword>
<dbReference type="InterPro" id="IPR050303">
    <property type="entry name" value="GatZ_KbaZ_carbometab"/>
</dbReference>
<keyword evidence="5" id="KW-0598">Phosphotransferase system</keyword>
<evidence type="ECO:0000256" key="5">
    <source>
        <dbReference type="ARBA" id="ARBA00022683"/>
    </source>
</evidence>
<evidence type="ECO:0000256" key="6">
    <source>
        <dbReference type="ARBA" id="ARBA00022692"/>
    </source>
</evidence>
<organism evidence="10 11">
    <name type="scientific">Collinsella ihumii</name>
    <dbReference type="NCBI Taxonomy" id="1720204"/>
    <lineage>
        <taxon>Bacteria</taxon>
        <taxon>Bacillati</taxon>
        <taxon>Actinomycetota</taxon>
        <taxon>Coriobacteriia</taxon>
        <taxon>Coriobacteriales</taxon>
        <taxon>Coriobacteriaceae</taxon>
        <taxon>Collinsella</taxon>
    </lineage>
</organism>
<name>A0A921IS20_9ACTN</name>
<keyword evidence="7 9" id="KW-1133">Transmembrane helix</keyword>
<dbReference type="GO" id="GO:0009401">
    <property type="term" value="P:phosphoenolpyruvate-dependent sugar phosphotransferase system"/>
    <property type="evidence" value="ECO:0007669"/>
    <property type="project" value="UniProtKB-KW"/>
</dbReference>
<protein>
    <submittedName>
        <fullName evidence="10">PTS system mannose/fructose/sorbose family transporter subunit IID</fullName>
    </submittedName>
</protein>
<accession>A0A921IS20</accession>
<keyword evidence="4" id="KW-0762">Sugar transport</keyword>
<sequence length="340" mass="36454">MATNEAAAAKPAHQLSITKADRINVWLRSTFMQASNNYERLITMGFTFSMVPIAKRLYPDQADRAAFLKRHLEFFNSHPYLASPILGVTMALEEERANGAEIDDAAIQGVKIGMMGPLAGVGDPVFWGTLRPILGAFAASLALTGNPLGAVVFFVVWNVVRMAFTWYTQELGYHQGRNIVSDLSGGIMQKITTGASILGMFVMGVLIPRWTSINLSSVVLSNSDMGAVAEKFPGITTLLDLISGGGEITAEALTNGFSGIQSMLSSGYSAITNAAAYPDAPVRLMQTTTLQSVCDSLLPGLMPLALTMLCVFLLRKKVNPILIIFGLFAVGVIGAFFGIF</sequence>
<evidence type="ECO:0000313" key="10">
    <source>
        <dbReference type="EMBL" id="HJG31654.1"/>
    </source>
</evidence>
<keyword evidence="8 9" id="KW-0472">Membrane</keyword>